<proteinExistence type="predicted"/>
<dbReference type="EMBL" id="WOWK01000065">
    <property type="protein sequence ID" value="KAF0322008.1"/>
    <property type="molecule type" value="Genomic_DNA"/>
</dbReference>
<keyword evidence="1" id="KW-0812">Transmembrane</keyword>
<evidence type="ECO:0000256" key="1">
    <source>
        <dbReference type="SAM" id="Phobius"/>
    </source>
</evidence>
<protein>
    <submittedName>
        <fullName evidence="2">Urease</fullName>
    </submittedName>
</protein>
<gene>
    <name evidence="2" type="ORF">GQ607_010734</name>
</gene>
<dbReference type="Proteomes" id="UP000434172">
    <property type="component" value="Unassembled WGS sequence"/>
</dbReference>
<accession>A0A8H3WCB4</accession>
<dbReference type="AlphaFoldDB" id="A0A8H3WCB4"/>
<evidence type="ECO:0000313" key="2">
    <source>
        <dbReference type="EMBL" id="KAF0322008.1"/>
    </source>
</evidence>
<feature type="transmembrane region" description="Helical" evidence="1">
    <location>
        <begin position="74"/>
        <end position="92"/>
    </location>
</feature>
<organism evidence="2 3">
    <name type="scientific">Colletotrichum asianum</name>
    <dbReference type="NCBI Taxonomy" id="702518"/>
    <lineage>
        <taxon>Eukaryota</taxon>
        <taxon>Fungi</taxon>
        <taxon>Dikarya</taxon>
        <taxon>Ascomycota</taxon>
        <taxon>Pezizomycotina</taxon>
        <taxon>Sordariomycetes</taxon>
        <taxon>Hypocreomycetidae</taxon>
        <taxon>Glomerellales</taxon>
        <taxon>Glomerellaceae</taxon>
        <taxon>Colletotrichum</taxon>
        <taxon>Colletotrichum gloeosporioides species complex</taxon>
    </lineage>
</organism>
<keyword evidence="3" id="KW-1185">Reference proteome</keyword>
<keyword evidence="1" id="KW-1133">Transmembrane helix</keyword>
<comment type="caution">
    <text evidence="2">The sequence shown here is derived from an EMBL/GenBank/DDBJ whole genome shotgun (WGS) entry which is preliminary data.</text>
</comment>
<sequence>MARRLNPENIQGMHYFLWAESLGLFVGVNSKCPTMVKLAERGFHIQNDMLGIPSVVGFFSGHCGIQGYEGCNSVIVVFYIIALLLLSLKGSLRKKTARIRGFMK</sequence>
<name>A0A8H3WCB4_9PEZI</name>
<reference evidence="2 3" key="1">
    <citation type="submission" date="2019-12" db="EMBL/GenBank/DDBJ databases">
        <title>A genome sequence resource for the geographically widespread anthracnose pathogen Colletotrichum asianum.</title>
        <authorList>
            <person name="Meng Y."/>
        </authorList>
    </citation>
    <scope>NUCLEOTIDE SEQUENCE [LARGE SCALE GENOMIC DNA]</scope>
    <source>
        <strain evidence="2 3">ICMP 18580</strain>
    </source>
</reference>
<keyword evidence="1" id="KW-0472">Membrane</keyword>
<evidence type="ECO:0000313" key="3">
    <source>
        <dbReference type="Proteomes" id="UP000434172"/>
    </source>
</evidence>